<dbReference type="Gene3D" id="2.40.50.320">
    <property type="entry name" value="Copper binding periplasmic protein CusF"/>
    <property type="match status" value="1"/>
</dbReference>
<dbReference type="EMBL" id="MARB01000007">
    <property type="protein sequence ID" value="ODJ88182.1"/>
    <property type="molecule type" value="Genomic_DNA"/>
</dbReference>
<dbReference type="InterPro" id="IPR042230">
    <property type="entry name" value="CusF_sf"/>
</dbReference>
<feature type="signal peptide" evidence="1">
    <location>
        <begin position="1"/>
        <end position="18"/>
    </location>
</feature>
<feature type="chain" id="PRO_5030933914" evidence="1">
    <location>
        <begin position="19"/>
        <end position="117"/>
    </location>
</feature>
<organism evidence="2 3">
    <name type="scientific">Candidatus Thiodiazotropha endolucinida</name>
    <dbReference type="NCBI Taxonomy" id="1655433"/>
    <lineage>
        <taxon>Bacteria</taxon>
        <taxon>Pseudomonadati</taxon>
        <taxon>Pseudomonadota</taxon>
        <taxon>Gammaproteobacteria</taxon>
        <taxon>Chromatiales</taxon>
        <taxon>Sedimenticolaceae</taxon>
        <taxon>Candidatus Thiodiazotropha</taxon>
    </lineage>
</organism>
<evidence type="ECO:0000313" key="3">
    <source>
        <dbReference type="Proteomes" id="UP000094769"/>
    </source>
</evidence>
<dbReference type="Pfam" id="PF11604">
    <property type="entry name" value="CusF_Ec"/>
    <property type="match status" value="1"/>
</dbReference>
<accession>A0A7Z1AFS1</accession>
<protein>
    <submittedName>
        <fullName evidence="2">Cation efflux system protein CusF</fullName>
    </submittedName>
</protein>
<gene>
    <name evidence="2" type="primary">cusF</name>
    <name evidence="2" type="ORF">CODIS_15950</name>
</gene>
<keyword evidence="1" id="KW-0732">Signal</keyword>
<dbReference type="Proteomes" id="UP000094769">
    <property type="component" value="Unassembled WGS sequence"/>
</dbReference>
<dbReference type="RefSeq" id="WP_069123444.1">
    <property type="nucleotide sequence ID" value="NZ_MARB01000007.1"/>
</dbReference>
<keyword evidence="3" id="KW-1185">Reference proteome</keyword>
<dbReference type="AlphaFoldDB" id="A0A7Z1AFS1"/>
<evidence type="ECO:0000313" key="2">
    <source>
        <dbReference type="EMBL" id="ODJ88182.1"/>
    </source>
</evidence>
<sequence>MNKLLKLISIAFAGAIIAAPVLGDSHNSHSMHDHGDMTSSANQGEGKGVLHKIDMENKTVNLTHQPIPELNWMGMTMDLPVTRRVDLSGFKPNDKVNFTVKKGRDKQFRITVMELDK</sequence>
<evidence type="ECO:0000256" key="1">
    <source>
        <dbReference type="SAM" id="SignalP"/>
    </source>
</evidence>
<proteinExistence type="predicted"/>
<dbReference type="InterPro" id="IPR021647">
    <property type="entry name" value="CusF_Ec"/>
</dbReference>
<name>A0A7Z1AFS1_9GAMM</name>
<reference evidence="2 3" key="1">
    <citation type="submission" date="2016-06" db="EMBL/GenBank/DDBJ databases">
        <title>Genome sequence of endosymbiont of Candidatus Endolucinida thiodiazotropha.</title>
        <authorList>
            <person name="Poehlein A."/>
            <person name="Koenig S."/>
            <person name="Heiden S.E."/>
            <person name="Thuermer A."/>
            <person name="Voget S."/>
            <person name="Daniel R."/>
            <person name="Markert S."/>
            <person name="Gros O."/>
            <person name="Schweder T."/>
        </authorList>
    </citation>
    <scope>NUCLEOTIDE SEQUENCE [LARGE SCALE GENOMIC DNA]</scope>
    <source>
        <strain evidence="2 3">COS</strain>
    </source>
</reference>
<comment type="caution">
    <text evidence="2">The sequence shown here is derived from an EMBL/GenBank/DDBJ whole genome shotgun (WGS) entry which is preliminary data.</text>
</comment>